<reference evidence="2" key="1">
    <citation type="journal article" date="2016" name="Genome Announc.">
        <title>Draft Genome Sequence of the Syntrophic Lactate-Degrading Bacterium Tepidanaerobacter syntrophicus JLT.</title>
        <authorList>
            <person name="Matsuura N."/>
            <person name="Ohashi A."/>
            <person name="Tourlousse D.M."/>
            <person name="Sekiguchi Y."/>
        </authorList>
    </citation>
    <scope>NUCLEOTIDE SEQUENCE [LARGE SCALE GENOMIC DNA]</scope>
    <source>
        <strain evidence="2">JL</strain>
    </source>
</reference>
<evidence type="ECO:0000259" key="1">
    <source>
        <dbReference type="SMART" id="SM00842"/>
    </source>
</evidence>
<dbReference type="GO" id="GO:0051301">
    <property type="term" value="P:cell division"/>
    <property type="evidence" value="ECO:0007669"/>
    <property type="project" value="InterPro"/>
</dbReference>
<gene>
    <name evidence="2" type="ORF">TSYNT_190</name>
</gene>
<dbReference type="InterPro" id="IPR013366">
    <property type="entry name" value="EutJ"/>
</dbReference>
<keyword evidence="3" id="KW-1185">Reference proteome</keyword>
<dbReference type="CDD" id="cd24047">
    <property type="entry name" value="ASKHA_NBD_EutJ"/>
    <property type="match status" value="1"/>
</dbReference>
<dbReference type="SMART" id="SM00842">
    <property type="entry name" value="FtsA"/>
    <property type="match status" value="1"/>
</dbReference>
<dbReference type="InterPro" id="IPR043129">
    <property type="entry name" value="ATPase_NBD"/>
</dbReference>
<dbReference type="PANTHER" id="PTHR32432:SF3">
    <property type="entry name" value="ETHANOLAMINE UTILIZATION PROTEIN EUTJ"/>
    <property type="match status" value="1"/>
</dbReference>
<evidence type="ECO:0000313" key="3">
    <source>
        <dbReference type="Proteomes" id="UP000062160"/>
    </source>
</evidence>
<dbReference type="AlphaFoldDB" id="A0A0U9HBI4"/>
<dbReference type="Proteomes" id="UP000062160">
    <property type="component" value="Unassembled WGS sequence"/>
</dbReference>
<dbReference type="InterPro" id="IPR005883">
    <property type="entry name" value="PilM"/>
</dbReference>
<dbReference type="EMBL" id="DF976995">
    <property type="protein sequence ID" value="GAQ24105.1"/>
    <property type="molecule type" value="Genomic_DNA"/>
</dbReference>
<feature type="domain" description="SHS2" evidence="1">
    <location>
        <begin position="29"/>
        <end position="135"/>
    </location>
</feature>
<dbReference type="NCBIfam" id="NF011660">
    <property type="entry name" value="PRK15080.1"/>
    <property type="match status" value="1"/>
</dbReference>
<name>A0A0U9HBI4_9FIRM</name>
<organism evidence="2">
    <name type="scientific">Tepidanaerobacter syntrophicus</name>
    <dbReference type="NCBI Taxonomy" id="224999"/>
    <lineage>
        <taxon>Bacteria</taxon>
        <taxon>Bacillati</taxon>
        <taxon>Bacillota</taxon>
        <taxon>Clostridia</taxon>
        <taxon>Thermosediminibacterales</taxon>
        <taxon>Tepidanaerobacteraceae</taxon>
        <taxon>Tepidanaerobacter</taxon>
    </lineage>
</organism>
<dbReference type="Pfam" id="PF11104">
    <property type="entry name" value="PilM_2"/>
    <property type="match status" value="1"/>
</dbReference>
<dbReference type="InterPro" id="IPR003494">
    <property type="entry name" value="SHS2_FtsA"/>
</dbReference>
<accession>A0A0U9HBI4</accession>
<protein>
    <submittedName>
        <fullName evidence="2">Ethanolamine utilization protein EutJ</fullName>
    </submittedName>
</protein>
<proteinExistence type="predicted"/>
<dbReference type="NCBIfam" id="TIGR02529">
    <property type="entry name" value="EutJ"/>
    <property type="match status" value="1"/>
</dbReference>
<dbReference type="RefSeq" id="WP_059031176.1">
    <property type="nucleotide sequence ID" value="NZ_DF976995.1"/>
</dbReference>
<sequence length="285" mass="30902">MFTMEKVNKAIARLEKCMINPENAIGDLYTGIDLGTAYTVLTVIDSEGNPVAVTYRFAQVVRDGVVVDFTGATRILRELKAELEEKLNRELEKAAGAFPPDTGNSTVKAHFYVCEGAGFEVINMVDEPTAANNVLNIENGAVVDIGGGTTGIAIIQDGKVVYTADEPTGGTHFSLVIAGARHISFEEAEDFKKRPENQKEVMLMVKPVVQKVASIIKSKIRGYDVKSIYLVGGTCCLEGIEKVIENELHIPTFKPTDPLLVTPLGIALSCLEVNGIESRDVEAYH</sequence>
<dbReference type="PANTHER" id="PTHR32432">
    <property type="entry name" value="CELL DIVISION PROTEIN FTSA-RELATED"/>
    <property type="match status" value="1"/>
</dbReference>
<dbReference type="Gene3D" id="3.30.420.40">
    <property type="match status" value="2"/>
</dbReference>
<dbReference type="STRING" id="224999.GCA_001485475_00088"/>
<evidence type="ECO:0000313" key="2">
    <source>
        <dbReference type="EMBL" id="GAQ24105.1"/>
    </source>
</evidence>
<dbReference type="SUPFAM" id="SSF53067">
    <property type="entry name" value="Actin-like ATPase domain"/>
    <property type="match status" value="2"/>
</dbReference>
<dbReference type="OrthoDB" id="306538at2"/>
<dbReference type="InterPro" id="IPR050696">
    <property type="entry name" value="FtsA/MreB"/>
</dbReference>